<name>A0A0V1JIX0_9BILA</name>
<evidence type="ECO:0000313" key="2">
    <source>
        <dbReference type="Proteomes" id="UP000054721"/>
    </source>
</evidence>
<sequence length="30" mass="3209">MLKEAEPPWVAGTQGAGLKLLIFLLSPPKC</sequence>
<dbReference type="EMBL" id="JYDW01003959">
    <property type="protein sequence ID" value="KRZ34908.1"/>
    <property type="molecule type" value="Genomic_DNA"/>
</dbReference>
<protein>
    <submittedName>
        <fullName evidence="1">Uncharacterized protein</fullName>
    </submittedName>
</protein>
<keyword evidence="2" id="KW-1185">Reference proteome</keyword>
<gene>
    <name evidence="1" type="ORF">T02_10647</name>
</gene>
<dbReference type="Proteomes" id="UP000054721">
    <property type="component" value="Unassembled WGS sequence"/>
</dbReference>
<reference evidence="1 2" key="1">
    <citation type="submission" date="2015-05" db="EMBL/GenBank/DDBJ databases">
        <title>Evolution of Trichinella species and genotypes.</title>
        <authorList>
            <person name="Korhonen P.K."/>
            <person name="Edoardo P."/>
            <person name="Giuseppe L.R."/>
            <person name="Gasser R.B."/>
        </authorList>
    </citation>
    <scope>NUCLEOTIDE SEQUENCE [LARGE SCALE GENOMIC DNA]</scope>
    <source>
        <strain evidence="1">ISS10</strain>
    </source>
</reference>
<evidence type="ECO:0000313" key="1">
    <source>
        <dbReference type="EMBL" id="KRZ34908.1"/>
    </source>
</evidence>
<proteinExistence type="predicted"/>
<organism evidence="1 2">
    <name type="scientific">Trichinella nativa</name>
    <dbReference type="NCBI Taxonomy" id="6335"/>
    <lineage>
        <taxon>Eukaryota</taxon>
        <taxon>Metazoa</taxon>
        <taxon>Ecdysozoa</taxon>
        <taxon>Nematoda</taxon>
        <taxon>Enoplea</taxon>
        <taxon>Dorylaimia</taxon>
        <taxon>Trichinellida</taxon>
        <taxon>Trichinellidae</taxon>
        <taxon>Trichinella</taxon>
    </lineage>
</organism>
<dbReference type="AlphaFoldDB" id="A0A0V1JIX0"/>
<accession>A0A0V1JIX0</accession>
<comment type="caution">
    <text evidence="1">The sequence shown here is derived from an EMBL/GenBank/DDBJ whole genome shotgun (WGS) entry which is preliminary data.</text>
</comment>